<accession>A0ABD3WDY5</accession>
<gene>
    <name evidence="1" type="ORF">ACJMK2_039562</name>
</gene>
<comment type="caution">
    <text evidence="1">The sequence shown here is derived from an EMBL/GenBank/DDBJ whole genome shotgun (WGS) entry which is preliminary data.</text>
</comment>
<protein>
    <submittedName>
        <fullName evidence="1">Uncharacterized protein</fullName>
    </submittedName>
</protein>
<evidence type="ECO:0000313" key="1">
    <source>
        <dbReference type="EMBL" id="KAL3871571.1"/>
    </source>
</evidence>
<dbReference type="EMBL" id="JBJQND010000007">
    <property type="protein sequence ID" value="KAL3871571.1"/>
    <property type="molecule type" value="Genomic_DNA"/>
</dbReference>
<organism evidence="1 2">
    <name type="scientific">Sinanodonta woodiana</name>
    <name type="common">Chinese pond mussel</name>
    <name type="synonym">Anodonta woodiana</name>
    <dbReference type="NCBI Taxonomy" id="1069815"/>
    <lineage>
        <taxon>Eukaryota</taxon>
        <taxon>Metazoa</taxon>
        <taxon>Spiralia</taxon>
        <taxon>Lophotrochozoa</taxon>
        <taxon>Mollusca</taxon>
        <taxon>Bivalvia</taxon>
        <taxon>Autobranchia</taxon>
        <taxon>Heteroconchia</taxon>
        <taxon>Palaeoheterodonta</taxon>
        <taxon>Unionida</taxon>
        <taxon>Unionoidea</taxon>
        <taxon>Unionidae</taxon>
        <taxon>Unioninae</taxon>
        <taxon>Sinanodonta</taxon>
    </lineage>
</organism>
<name>A0ABD3WDY5_SINWO</name>
<keyword evidence="2" id="KW-1185">Reference proteome</keyword>
<dbReference type="AlphaFoldDB" id="A0ABD3WDY5"/>
<reference evidence="1 2" key="1">
    <citation type="submission" date="2024-11" db="EMBL/GenBank/DDBJ databases">
        <title>Chromosome-level genome assembly of the freshwater bivalve Anodonta woodiana.</title>
        <authorList>
            <person name="Chen X."/>
        </authorList>
    </citation>
    <scope>NUCLEOTIDE SEQUENCE [LARGE SCALE GENOMIC DNA]</scope>
    <source>
        <strain evidence="1">MN2024</strain>
        <tissue evidence="1">Gills</tissue>
    </source>
</reference>
<evidence type="ECO:0000313" key="2">
    <source>
        <dbReference type="Proteomes" id="UP001634394"/>
    </source>
</evidence>
<dbReference type="Proteomes" id="UP001634394">
    <property type="component" value="Unassembled WGS sequence"/>
</dbReference>
<proteinExistence type="predicted"/>
<sequence length="141" mass="16247">MPKTRKSRHEAVSALLEEYFALTGNTYPYPRRNSELATLQETVAQLVIEKRKELFHDVLEEIKRPRTRKKEPDIDVVSDDSNNLTLTRSALNDHDRIYHWVPSDAVSSSLRGILQQIVKENPRIKLVVVFEVHFVSAIDPA</sequence>